<dbReference type="HOGENOM" id="CLU_780568_0_0_11"/>
<protein>
    <recommendedName>
        <fullName evidence="1">Restriction endonuclease type IV Mrr domain-containing protein</fullName>
    </recommendedName>
</protein>
<dbReference type="InterPro" id="IPR011335">
    <property type="entry name" value="Restrct_endonuc-II-like"/>
</dbReference>
<accession>D9X0Z3</accession>
<dbReference type="Pfam" id="PF04471">
    <property type="entry name" value="Mrr_cat"/>
    <property type="match status" value="1"/>
</dbReference>
<gene>
    <name evidence="2" type="ORF">SSQG_03949</name>
</gene>
<evidence type="ECO:0000313" key="2">
    <source>
        <dbReference type="EMBL" id="EFL33431.1"/>
    </source>
</evidence>
<dbReference type="EMBL" id="GG657757">
    <property type="protein sequence ID" value="EFL33431.1"/>
    <property type="molecule type" value="Genomic_DNA"/>
</dbReference>
<dbReference type="PANTHER" id="PTHR30015:SF6">
    <property type="entry name" value="SLL1429 PROTEIN"/>
    <property type="match status" value="1"/>
</dbReference>
<dbReference type="eggNOG" id="COG1787">
    <property type="taxonomic scope" value="Bacteria"/>
</dbReference>
<sequence>MGWGIETLPADRAEGQNMINEMALLESQTLRRSVLDRTDVLDRVKALSLLPDGMHVTTAMVAAYFGVTVEALRALVHDHRAELEASGYRVLTGTELSDFKQLSGIQSRTRSLALFSRRAVLNVAMLLRDSEVARQVRVYLLDMEYLARTQPVENPAPADTTSLDDRIDQRITHILGKTVVPMFNALIETSGEHRRELIALRAGVQRIEKRLRHHHARLQRLEAPREDRPLAGVMASMDAMNGREFEEHVAELLRRDGCTNVIVQGGGRDRGIDITALTAGGRRLVVQCKRFAPHLSITSPEVQKFIGAAKVLHDSEVSLFVATCPFTRDALNIAAESGITAVHRGLLEEWSAGTALTVLE</sequence>
<organism evidence="2 3">
    <name type="scientific">Streptomyces viridochromogenes (strain DSM 40736 / JCM 4977 / BCRC 1201 / Tue 494)</name>
    <dbReference type="NCBI Taxonomy" id="591159"/>
    <lineage>
        <taxon>Bacteria</taxon>
        <taxon>Bacillati</taxon>
        <taxon>Actinomycetota</taxon>
        <taxon>Actinomycetes</taxon>
        <taxon>Kitasatosporales</taxon>
        <taxon>Streptomycetaceae</taxon>
        <taxon>Streptomyces</taxon>
    </lineage>
</organism>
<dbReference type="InterPro" id="IPR011856">
    <property type="entry name" value="tRNA_endonuc-like_dom_sf"/>
</dbReference>
<evidence type="ECO:0000259" key="1">
    <source>
        <dbReference type="Pfam" id="PF04471"/>
    </source>
</evidence>
<feature type="domain" description="Restriction endonuclease type IV Mrr" evidence="1">
    <location>
        <begin position="238"/>
        <end position="350"/>
    </location>
</feature>
<dbReference type="Proteomes" id="UP000004184">
    <property type="component" value="Unassembled WGS sequence"/>
</dbReference>
<dbReference type="Gene3D" id="3.40.1350.10">
    <property type="match status" value="1"/>
</dbReference>
<reference evidence="3" key="1">
    <citation type="submission" date="2009-02" db="EMBL/GenBank/DDBJ databases">
        <title>Annotation of Streptomyces viridochromogenes strain DSM 40736.</title>
        <authorList>
            <consortium name="The Broad Institute Genome Sequencing Platform"/>
            <consortium name="Broad Institute Microbial Sequencing Center"/>
            <person name="Fischbach M."/>
            <person name="Godfrey P."/>
            <person name="Ward D."/>
            <person name="Young S."/>
            <person name="Zeng Q."/>
            <person name="Koehrsen M."/>
            <person name="Alvarado L."/>
            <person name="Berlin A.M."/>
            <person name="Bochicchio J."/>
            <person name="Borenstein D."/>
            <person name="Chapman S.B."/>
            <person name="Chen Z."/>
            <person name="Engels R."/>
            <person name="Freedman E."/>
            <person name="Gellesch M."/>
            <person name="Goldberg J."/>
            <person name="Griggs A."/>
            <person name="Gujja S."/>
            <person name="Heilman E.R."/>
            <person name="Heiman D.I."/>
            <person name="Hepburn T.A."/>
            <person name="Howarth C."/>
            <person name="Jen D."/>
            <person name="Larson L."/>
            <person name="Lewis B."/>
            <person name="Mehta T."/>
            <person name="Park D."/>
            <person name="Pearson M."/>
            <person name="Richards J."/>
            <person name="Roberts A."/>
            <person name="Saif S."/>
            <person name="Shea T.D."/>
            <person name="Shenoy N."/>
            <person name="Sisk P."/>
            <person name="Stolte C."/>
            <person name="Sykes S.N."/>
            <person name="Thomson T."/>
            <person name="Walk T."/>
            <person name="White J."/>
            <person name="Yandava C."/>
            <person name="Straight P."/>
            <person name="Clardy J."/>
            <person name="Hung D."/>
            <person name="Kolter R."/>
            <person name="Mekalanos J."/>
            <person name="Walker S."/>
            <person name="Walsh C.T."/>
            <person name="Wieland-Brown L.C."/>
            <person name="Haas B."/>
            <person name="Nusbaum C."/>
            <person name="Birren B."/>
        </authorList>
    </citation>
    <scope>NUCLEOTIDE SEQUENCE [LARGE SCALE GENOMIC DNA]</scope>
    <source>
        <strain evidence="3">DSM 40736 / JCM 4977 / BCRC 1201 / Tue 494</strain>
    </source>
</reference>
<dbReference type="STRING" id="591159.SSQG_03949"/>
<dbReference type="InterPro" id="IPR052906">
    <property type="entry name" value="Type_IV_Methyl-Rstrct_Enzyme"/>
</dbReference>
<dbReference type="GO" id="GO:0015666">
    <property type="term" value="F:restriction endodeoxyribonuclease activity"/>
    <property type="evidence" value="ECO:0007669"/>
    <property type="project" value="TreeGrafter"/>
</dbReference>
<proteinExistence type="predicted"/>
<dbReference type="InterPro" id="IPR007560">
    <property type="entry name" value="Restrct_endonuc_IV_Mrr"/>
</dbReference>
<dbReference type="SUPFAM" id="SSF52980">
    <property type="entry name" value="Restriction endonuclease-like"/>
    <property type="match status" value="1"/>
</dbReference>
<keyword evidence="3" id="KW-1185">Reference proteome</keyword>
<dbReference type="AlphaFoldDB" id="D9X0Z3"/>
<dbReference type="GO" id="GO:0009307">
    <property type="term" value="P:DNA restriction-modification system"/>
    <property type="evidence" value="ECO:0007669"/>
    <property type="project" value="InterPro"/>
</dbReference>
<evidence type="ECO:0000313" key="3">
    <source>
        <dbReference type="Proteomes" id="UP000004184"/>
    </source>
</evidence>
<name>D9X0Z3_STRVT</name>
<dbReference type="PANTHER" id="PTHR30015">
    <property type="entry name" value="MRR RESTRICTION SYSTEM PROTEIN"/>
    <property type="match status" value="1"/>
</dbReference>
<dbReference type="GO" id="GO:0003677">
    <property type="term" value="F:DNA binding"/>
    <property type="evidence" value="ECO:0007669"/>
    <property type="project" value="InterPro"/>
</dbReference>